<feature type="region of interest" description="Disordered" evidence="2">
    <location>
        <begin position="27"/>
        <end position="48"/>
    </location>
</feature>
<evidence type="ECO:0000256" key="2">
    <source>
        <dbReference type="SAM" id="MobiDB-lite"/>
    </source>
</evidence>
<evidence type="ECO:0000313" key="5">
    <source>
        <dbReference type="Proteomes" id="UP000799764"/>
    </source>
</evidence>
<comment type="caution">
    <text evidence="4">The sequence shown here is derived from an EMBL/GenBank/DDBJ whole genome shotgun (WGS) entry which is preliminary data.</text>
</comment>
<accession>A0A9P4PA28</accession>
<evidence type="ECO:0000256" key="1">
    <source>
        <dbReference type="PROSITE-ProRule" id="PRU00325"/>
    </source>
</evidence>
<feature type="compositionally biased region" description="Low complexity" evidence="2">
    <location>
        <begin position="29"/>
        <end position="48"/>
    </location>
</feature>
<evidence type="ECO:0000313" key="4">
    <source>
        <dbReference type="EMBL" id="KAF2441190.1"/>
    </source>
</evidence>
<keyword evidence="1" id="KW-0479">Metal-binding</keyword>
<dbReference type="GO" id="GO:0008270">
    <property type="term" value="F:zinc ion binding"/>
    <property type="evidence" value="ECO:0007669"/>
    <property type="project" value="UniProtKB-KW"/>
</dbReference>
<organism evidence="4 5">
    <name type="scientific">Karstenula rhodostoma CBS 690.94</name>
    <dbReference type="NCBI Taxonomy" id="1392251"/>
    <lineage>
        <taxon>Eukaryota</taxon>
        <taxon>Fungi</taxon>
        <taxon>Dikarya</taxon>
        <taxon>Ascomycota</taxon>
        <taxon>Pezizomycotina</taxon>
        <taxon>Dothideomycetes</taxon>
        <taxon>Pleosporomycetidae</taxon>
        <taxon>Pleosporales</taxon>
        <taxon>Massarineae</taxon>
        <taxon>Didymosphaeriaceae</taxon>
        <taxon>Karstenula</taxon>
    </lineage>
</organism>
<protein>
    <recommendedName>
        <fullName evidence="3">SWIM-type domain-containing protein</fullName>
    </recommendedName>
</protein>
<sequence>MSAEELSKLSLGDTMVTTRAGAARLRTHLPQTPQGSSTSSPISPTPSLIESTNGHVYDISAFDEDMRRRAKIGLIKDDNNIRMRFCGETDDGKKFFFHVDDDITIKVEEEKVPKCSCGIVQDEKACKHIFWILGHLSSVLSKDQTIQLAEDGSSVKNTHPAKLLQMSSLRDFADHFHWVVEDEDLPDTDELIDEVANMMSCFEPTGLLPAEFKSEDTRELSDLSRKFQEIRTVIAEHAIRYPAFFMQLREKCSPTFQMEVFFEKINKRIDGAFNALDEYIERGGPTNHRTESLDVESCAARLKSLVDKIEEYRDESLVSDAGERRDDTEIEKLAAVAYVRILEEVTGRNYDAYADSPWSMPMPPSDPRRNNLFVCLIGPASEENGFFVVDKLQDMAPHVVRHHGVDLGDIENRLRNTPLTPPAYLGALRMLIQEKRKRAASQSDGSSVKRTMQ</sequence>
<name>A0A9P4PA28_9PLEO</name>
<dbReference type="Proteomes" id="UP000799764">
    <property type="component" value="Unassembled WGS sequence"/>
</dbReference>
<gene>
    <name evidence="4" type="ORF">P171DRAFT_488752</name>
</gene>
<dbReference type="EMBL" id="MU001506">
    <property type="protein sequence ID" value="KAF2441190.1"/>
    <property type="molecule type" value="Genomic_DNA"/>
</dbReference>
<evidence type="ECO:0000259" key="3">
    <source>
        <dbReference type="PROSITE" id="PS50966"/>
    </source>
</evidence>
<keyword evidence="1" id="KW-0863">Zinc-finger</keyword>
<keyword evidence="5" id="KW-1185">Reference proteome</keyword>
<dbReference type="OrthoDB" id="5387895at2759"/>
<proteinExistence type="predicted"/>
<dbReference type="AlphaFoldDB" id="A0A9P4PA28"/>
<dbReference type="PROSITE" id="PS50966">
    <property type="entry name" value="ZF_SWIM"/>
    <property type="match status" value="1"/>
</dbReference>
<feature type="domain" description="SWIM-type" evidence="3">
    <location>
        <begin position="103"/>
        <end position="137"/>
    </location>
</feature>
<reference evidence="4" key="1">
    <citation type="journal article" date="2020" name="Stud. Mycol.">
        <title>101 Dothideomycetes genomes: a test case for predicting lifestyles and emergence of pathogens.</title>
        <authorList>
            <person name="Haridas S."/>
            <person name="Albert R."/>
            <person name="Binder M."/>
            <person name="Bloem J."/>
            <person name="Labutti K."/>
            <person name="Salamov A."/>
            <person name="Andreopoulos B."/>
            <person name="Baker S."/>
            <person name="Barry K."/>
            <person name="Bills G."/>
            <person name="Bluhm B."/>
            <person name="Cannon C."/>
            <person name="Castanera R."/>
            <person name="Culley D."/>
            <person name="Daum C."/>
            <person name="Ezra D."/>
            <person name="Gonzalez J."/>
            <person name="Henrissat B."/>
            <person name="Kuo A."/>
            <person name="Liang C."/>
            <person name="Lipzen A."/>
            <person name="Lutzoni F."/>
            <person name="Magnuson J."/>
            <person name="Mondo S."/>
            <person name="Nolan M."/>
            <person name="Ohm R."/>
            <person name="Pangilinan J."/>
            <person name="Park H.-J."/>
            <person name="Ramirez L."/>
            <person name="Alfaro M."/>
            <person name="Sun H."/>
            <person name="Tritt A."/>
            <person name="Yoshinaga Y."/>
            <person name="Zwiers L.-H."/>
            <person name="Turgeon B."/>
            <person name="Goodwin S."/>
            <person name="Spatafora J."/>
            <person name="Crous P."/>
            <person name="Grigoriev I."/>
        </authorList>
    </citation>
    <scope>NUCLEOTIDE SEQUENCE</scope>
    <source>
        <strain evidence="4">CBS 690.94</strain>
    </source>
</reference>
<keyword evidence="1" id="KW-0862">Zinc</keyword>
<dbReference type="InterPro" id="IPR007527">
    <property type="entry name" value="Znf_SWIM"/>
</dbReference>